<dbReference type="InterPro" id="IPR003018">
    <property type="entry name" value="GAF"/>
</dbReference>
<reference evidence="4 5" key="1">
    <citation type="submission" date="2017-06" db="EMBL/GenBank/DDBJ databases">
        <title>Genome sequencing of cyanobaciteial culture collection at National Institute for Environmental Studies (NIES).</title>
        <authorList>
            <person name="Hirose Y."/>
            <person name="Shimura Y."/>
            <person name="Fujisawa T."/>
            <person name="Nakamura Y."/>
            <person name="Kawachi M."/>
        </authorList>
    </citation>
    <scope>NUCLEOTIDE SEQUENCE [LARGE SCALE GENOMIC DNA]</scope>
    <source>
        <strain evidence="4 5">NIES-37</strain>
    </source>
</reference>
<dbReference type="RefSeq" id="WP_096577309.1">
    <property type="nucleotide sequence ID" value="NZ_CAWNJS010000001.1"/>
</dbReference>
<dbReference type="EMBL" id="AP018248">
    <property type="protein sequence ID" value="BAY99297.1"/>
    <property type="molecule type" value="Genomic_DNA"/>
</dbReference>
<keyword evidence="4" id="KW-0808">Transferase</keyword>
<protein>
    <submittedName>
        <fullName evidence="4">Multi-sensor signal transduction histidine kinase</fullName>
    </submittedName>
</protein>
<dbReference type="GO" id="GO:0016791">
    <property type="term" value="F:phosphatase activity"/>
    <property type="evidence" value="ECO:0007669"/>
    <property type="project" value="TreeGrafter"/>
</dbReference>
<keyword evidence="5" id="KW-1185">Reference proteome</keyword>
<evidence type="ECO:0000259" key="3">
    <source>
        <dbReference type="PROSITE" id="PS50046"/>
    </source>
</evidence>
<dbReference type="GO" id="GO:0016301">
    <property type="term" value="F:kinase activity"/>
    <property type="evidence" value="ECO:0007669"/>
    <property type="project" value="UniProtKB-KW"/>
</dbReference>
<feature type="domain" description="Phytochrome chromophore attachment site" evidence="3">
    <location>
        <begin position="33"/>
        <end position="201"/>
    </location>
</feature>
<dbReference type="InterPro" id="IPR013515">
    <property type="entry name" value="Phytochrome_cen-reg"/>
</dbReference>
<evidence type="ECO:0000256" key="1">
    <source>
        <dbReference type="ARBA" id="ARBA00022801"/>
    </source>
</evidence>
<dbReference type="Gene3D" id="3.30.450.40">
    <property type="match status" value="3"/>
</dbReference>
<dbReference type="Pfam" id="PF00360">
    <property type="entry name" value="PHY"/>
    <property type="match status" value="1"/>
</dbReference>
<dbReference type="PANTHER" id="PTHR43156:SF2">
    <property type="entry name" value="STAGE II SPORULATION PROTEIN E"/>
    <property type="match status" value="1"/>
</dbReference>
<evidence type="ECO:0000313" key="4">
    <source>
        <dbReference type="EMBL" id="BAY99297.1"/>
    </source>
</evidence>
<feature type="coiled-coil region" evidence="2">
    <location>
        <begin position="610"/>
        <end position="640"/>
    </location>
</feature>
<evidence type="ECO:0000256" key="2">
    <source>
        <dbReference type="SAM" id="Coils"/>
    </source>
</evidence>
<sequence>MTAVTEYSQELAAGTGEEGLLYRITARIRQSLELKDILTTSVAEIRSFLGTDRVMVYRFDSDGSGEVVAESIHQQRLPSLLGLHFPAGDIPQEARDMFLRARQRSIVNVANGRIGLSPLDSPDTGKSLSSENIYYRAVDSCHIQYLTAMGVQSSLVVPILHHDPQEQTARPRLWGLLVSHHSTPRTDMKQELQIVQQAADQISVAIAHSTLLSQARAEQQREVVINRITNLLHSQPTIQLQTALEATINTLGGVGGRLYIESTKESYTIGEQPSLPDESARMVMEEHLLWQDWMNESKTGNIWAINDLYKEPHWEELAPAFQSTQIRGMLLIPLNYRQNFLGVLSIFRKEVEIEIMWAGHRDTNEQQKLPQLSFAAWLEQRKGQAPQWKPEEITLAQALADQFAIAIQQQQMYQQVQAINENLESLVEERTAQLQKSLELTRVVKQVANQIRSNLDYKLTLQTIVREVRKLLKTDRVLIYKILEKLEGEVIVEDADNNLRSILGMKTPLECFPEDYARLYVRGRVRAINNVASEDLAPCHREFLQSLQIKANLIVPITMNNQLWGLIIAHECFAPRNWQDEEMDLMQHLADEAVLAIQQAQLYESSRTAEAAAKAQAEELVQALQQIQQTQAQLIKSEKMSSLGLWALGVAQEIRNPVNFIYAQLSDLSDYTHQLLELIRLYQLYYPHPTGEICYQTETINLDFLTNHLPKILLSMKLQAERINSMMLSLRNFSYSDLSSVKGVSQHENI</sequence>
<dbReference type="InterPro" id="IPR029016">
    <property type="entry name" value="GAF-like_dom_sf"/>
</dbReference>
<gene>
    <name evidence="4" type="ORF">NIES37_32760</name>
</gene>
<dbReference type="Pfam" id="PF01590">
    <property type="entry name" value="GAF"/>
    <property type="match status" value="2"/>
</dbReference>
<dbReference type="Proteomes" id="UP000218785">
    <property type="component" value="Chromosome"/>
</dbReference>
<dbReference type="PANTHER" id="PTHR43156">
    <property type="entry name" value="STAGE II SPORULATION PROTEIN E-RELATED"/>
    <property type="match status" value="1"/>
</dbReference>
<organism evidence="4 5">
    <name type="scientific">Tolypothrix tenuis PCC 7101</name>
    <dbReference type="NCBI Taxonomy" id="231146"/>
    <lineage>
        <taxon>Bacteria</taxon>
        <taxon>Bacillati</taxon>
        <taxon>Cyanobacteriota</taxon>
        <taxon>Cyanophyceae</taxon>
        <taxon>Nostocales</taxon>
        <taxon>Tolypothrichaceae</taxon>
        <taxon>Tolypothrix</taxon>
    </lineage>
</organism>
<keyword evidence="1" id="KW-0378">Hydrolase</keyword>
<dbReference type="GO" id="GO:0009584">
    <property type="term" value="P:detection of visible light"/>
    <property type="evidence" value="ECO:0007669"/>
    <property type="project" value="InterPro"/>
</dbReference>
<dbReference type="GO" id="GO:0006355">
    <property type="term" value="P:regulation of DNA-templated transcription"/>
    <property type="evidence" value="ECO:0007669"/>
    <property type="project" value="InterPro"/>
</dbReference>
<dbReference type="InterPro" id="IPR052016">
    <property type="entry name" value="Bact_Sigma-Reg"/>
</dbReference>
<keyword evidence="2" id="KW-0175">Coiled coil</keyword>
<feature type="coiled-coil region" evidence="2">
    <location>
        <begin position="409"/>
        <end position="436"/>
    </location>
</feature>
<dbReference type="SUPFAM" id="SSF55781">
    <property type="entry name" value="GAF domain-like"/>
    <property type="match status" value="3"/>
</dbReference>
<dbReference type="SMART" id="SM00065">
    <property type="entry name" value="GAF"/>
    <property type="match status" value="3"/>
</dbReference>
<dbReference type="InterPro" id="IPR016132">
    <property type="entry name" value="Phyto_chromo_attachment"/>
</dbReference>
<dbReference type="Gene3D" id="1.10.287.130">
    <property type="match status" value="1"/>
</dbReference>
<dbReference type="KEGG" id="ttq:NIES37_32760"/>
<evidence type="ECO:0000313" key="5">
    <source>
        <dbReference type="Proteomes" id="UP000218785"/>
    </source>
</evidence>
<keyword evidence="4" id="KW-0418">Kinase</keyword>
<name>A0A1Z4N0P9_9CYAN</name>
<proteinExistence type="predicted"/>
<dbReference type="PROSITE" id="PS50046">
    <property type="entry name" value="PHYTOCHROME_2"/>
    <property type="match status" value="2"/>
</dbReference>
<dbReference type="AlphaFoldDB" id="A0A1Z4N0P9"/>
<feature type="domain" description="Phytochrome chromophore attachment site" evidence="3">
    <location>
        <begin position="456"/>
        <end position="592"/>
    </location>
</feature>
<accession>A0A1Z4N0P9</accession>